<dbReference type="Proteomes" id="UP001240150">
    <property type="component" value="Chromosome"/>
</dbReference>
<evidence type="ECO:0000259" key="6">
    <source>
        <dbReference type="Pfam" id="PF04932"/>
    </source>
</evidence>
<evidence type="ECO:0000313" key="8">
    <source>
        <dbReference type="Proteomes" id="UP001240150"/>
    </source>
</evidence>
<dbReference type="RefSeq" id="WP_284915327.1">
    <property type="nucleotide sequence ID" value="NZ_CP126980.1"/>
</dbReference>
<feature type="transmembrane region" description="Helical" evidence="5">
    <location>
        <begin position="182"/>
        <end position="198"/>
    </location>
</feature>
<feature type="domain" description="O-antigen ligase-related" evidence="6">
    <location>
        <begin position="192"/>
        <end position="327"/>
    </location>
</feature>
<sequence length="396" mass="41972">MTIAPGRPGPVVVMAFIVTLAGRFTLSRAGVDIPIVNDVRVPLFFVLLLCLALEAHRMGPHPVSGGEALLGVLALLGYQGLSALWVPPGTPTGPVVGDLCAVAGLLVVYYTLANWDRDQVTGTTLVLFQVTAWIYFLAAASGRGHAPGNRWAALGGGPNVFVRLMILGVISSIYLYLRSGDRLIWLVPIPAFLFGAIASGSRGGIAALGITAGVALLAIRPKLDFDRLAKPLGLLLVVGAVLVITAGPYIAGFVQSRFVEATIGEGYASQRDVLFRMALRIFLQRPILGTGVSGFYTVTDLGPGEKYVHNLPLATAAEGGFVGLALLTMAWLGLWHAYIAVPKPERSLESRTAAYCGIFIGGASLFSGDYYDARLMWILLLLASVRPAHAPVPSRR</sequence>
<accession>A0ABY8WCJ1</accession>
<evidence type="ECO:0000256" key="3">
    <source>
        <dbReference type="ARBA" id="ARBA00022989"/>
    </source>
</evidence>
<gene>
    <name evidence="7" type="ORF">ACTOB_006125</name>
</gene>
<name>A0ABY8WCJ1_9ACTN</name>
<feature type="transmembrane region" description="Helical" evidence="5">
    <location>
        <begin position="160"/>
        <end position="177"/>
    </location>
</feature>
<keyword evidence="7" id="KW-0436">Ligase</keyword>
<keyword evidence="3 5" id="KW-1133">Transmembrane helix</keyword>
<dbReference type="PANTHER" id="PTHR37422:SF13">
    <property type="entry name" value="LIPOPOLYSACCHARIDE BIOSYNTHESIS PROTEIN PA4999-RELATED"/>
    <property type="match status" value="1"/>
</dbReference>
<evidence type="ECO:0000256" key="4">
    <source>
        <dbReference type="ARBA" id="ARBA00023136"/>
    </source>
</evidence>
<feature type="transmembrane region" description="Helical" evidence="5">
    <location>
        <begin position="39"/>
        <end position="56"/>
    </location>
</feature>
<dbReference type="InterPro" id="IPR007016">
    <property type="entry name" value="O-antigen_ligase-rel_domated"/>
</dbReference>
<feature type="transmembrane region" description="Helical" evidence="5">
    <location>
        <begin position="92"/>
        <end position="113"/>
    </location>
</feature>
<keyword evidence="4 5" id="KW-0472">Membrane</keyword>
<evidence type="ECO:0000256" key="5">
    <source>
        <dbReference type="SAM" id="Phobius"/>
    </source>
</evidence>
<dbReference type="PANTHER" id="PTHR37422">
    <property type="entry name" value="TEICHURONIC ACID BIOSYNTHESIS PROTEIN TUAE"/>
    <property type="match status" value="1"/>
</dbReference>
<feature type="transmembrane region" description="Helical" evidence="5">
    <location>
        <begin position="321"/>
        <end position="341"/>
    </location>
</feature>
<evidence type="ECO:0000256" key="2">
    <source>
        <dbReference type="ARBA" id="ARBA00022692"/>
    </source>
</evidence>
<proteinExistence type="predicted"/>
<dbReference type="InterPro" id="IPR051533">
    <property type="entry name" value="WaaL-like"/>
</dbReference>
<dbReference type="EMBL" id="CP126980">
    <property type="protein sequence ID" value="WIM94124.1"/>
    <property type="molecule type" value="Genomic_DNA"/>
</dbReference>
<organism evidence="7 8">
    <name type="scientific">Actinoplanes oblitus</name>
    <dbReference type="NCBI Taxonomy" id="3040509"/>
    <lineage>
        <taxon>Bacteria</taxon>
        <taxon>Bacillati</taxon>
        <taxon>Actinomycetota</taxon>
        <taxon>Actinomycetes</taxon>
        <taxon>Micromonosporales</taxon>
        <taxon>Micromonosporaceae</taxon>
        <taxon>Actinoplanes</taxon>
    </lineage>
</organism>
<dbReference type="Pfam" id="PF04932">
    <property type="entry name" value="Wzy_C"/>
    <property type="match status" value="1"/>
</dbReference>
<evidence type="ECO:0000313" key="7">
    <source>
        <dbReference type="EMBL" id="WIM94124.1"/>
    </source>
</evidence>
<dbReference type="GO" id="GO:0016874">
    <property type="term" value="F:ligase activity"/>
    <property type="evidence" value="ECO:0007669"/>
    <property type="project" value="UniProtKB-KW"/>
</dbReference>
<protein>
    <submittedName>
        <fullName evidence="7">O-antigen ligase family protein</fullName>
    </submittedName>
</protein>
<comment type="subcellular location">
    <subcellularLocation>
        <location evidence="1">Membrane</location>
        <topology evidence="1">Multi-pass membrane protein</topology>
    </subcellularLocation>
</comment>
<reference evidence="7 8" key="1">
    <citation type="submission" date="2023-06" db="EMBL/GenBank/DDBJ databases">
        <authorList>
            <person name="Yushchuk O."/>
            <person name="Binda E."/>
            <person name="Ruckert-Reed C."/>
            <person name="Fedorenko V."/>
            <person name="Kalinowski J."/>
            <person name="Marinelli F."/>
        </authorList>
    </citation>
    <scope>NUCLEOTIDE SEQUENCE [LARGE SCALE GENOMIC DNA]</scope>
    <source>
        <strain evidence="7 8">NRRL 3884</strain>
    </source>
</reference>
<evidence type="ECO:0000256" key="1">
    <source>
        <dbReference type="ARBA" id="ARBA00004141"/>
    </source>
</evidence>
<keyword evidence="2 5" id="KW-0812">Transmembrane</keyword>
<feature type="transmembrane region" description="Helical" evidence="5">
    <location>
        <begin position="232"/>
        <end position="251"/>
    </location>
</feature>
<keyword evidence="8" id="KW-1185">Reference proteome</keyword>
<feature type="transmembrane region" description="Helical" evidence="5">
    <location>
        <begin position="120"/>
        <end position="140"/>
    </location>
</feature>